<dbReference type="PROSITE" id="PS51705">
    <property type="entry name" value="G_HFLX"/>
    <property type="match status" value="1"/>
</dbReference>
<proteinExistence type="inferred from homology"/>
<dbReference type="GO" id="GO:0005737">
    <property type="term" value="C:cytoplasm"/>
    <property type="evidence" value="ECO:0007669"/>
    <property type="project" value="UniProtKB-SubCell"/>
</dbReference>
<evidence type="ECO:0000256" key="2">
    <source>
        <dbReference type="ARBA" id="ARBA00022490"/>
    </source>
</evidence>
<protein>
    <recommendedName>
        <fullName evidence="7">Hflx-type G domain-containing protein</fullName>
    </recommendedName>
</protein>
<evidence type="ECO:0000256" key="4">
    <source>
        <dbReference type="ARBA" id="ARBA00022741"/>
    </source>
</evidence>
<dbReference type="EMBL" id="UINC01004670">
    <property type="protein sequence ID" value="SVA16028.1"/>
    <property type="molecule type" value="Genomic_DNA"/>
</dbReference>
<dbReference type="InterPro" id="IPR016496">
    <property type="entry name" value="GTPase_HflX"/>
</dbReference>
<dbReference type="PIRSF" id="PIRSF006809">
    <property type="entry name" value="GTP-binding_hflX_prd"/>
    <property type="match status" value="1"/>
</dbReference>
<gene>
    <name evidence="8" type="ORF">METZ01_LOCUS68882</name>
</gene>
<evidence type="ECO:0000256" key="6">
    <source>
        <dbReference type="ARBA" id="ARBA00023134"/>
    </source>
</evidence>
<evidence type="ECO:0000256" key="5">
    <source>
        <dbReference type="ARBA" id="ARBA00022842"/>
    </source>
</evidence>
<dbReference type="HAMAP" id="MF_00900">
    <property type="entry name" value="GTPase_HflX"/>
    <property type="match status" value="1"/>
</dbReference>
<dbReference type="InterPro" id="IPR006073">
    <property type="entry name" value="GTP-bd"/>
</dbReference>
<dbReference type="PRINTS" id="PR00326">
    <property type="entry name" value="GTP1OBG"/>
</dbReference>
<evidence type="ECO:0000256" key="1">
    <source>
        <dbReference type="ARBA" id="ARBA00004496"/>
    </source>
</evidence>
<dbReference type="Pfam" id="PF16360">
    <property type="entry name" value="GTP-bdg_M"/>
    <property type="match status" value="1"/>
</dbReference>
<comment type="subcellular location">
    <subcellularLocation>
        <location evidence="1">Cytoplasm</location>
    </subcellularLocation>
</comment>
<dbReference type="InterPro" id="IPR032305">
    <property type="entry name" value="GTP-bd_M"/>
</dbReference>
<keyword evidence="5" id="KW-0460">Magnesium</keyword>
<dbReference type="InterPro" id="IPR042108">
    <property type="entry name" value="GTPase_HflX_N_sf"/>
</dbReference>
<sequence>MDRTEIRKSEKAFLVGVLHGNQTAEIVKEHLSELKQLAETAGAKVVGQITQNLRKINPQYFIGKGKAREIIEQAKTLDVELIIFDDELNPGQVKNFLRLAKNIKIIDRNGLILDIFRKHAQTREAKTQVELAQLEYLLPRLTRQWSHLERQMGGIGTLAGMGEAQIEVDRRLIRQRISKLKKELTYIEKERQTQSKRRKDEYRVALVGYTNAGKSTLMRALSGEDVFIQDQLFATLDTTIRKVQLDKYHSILLSDTVGFIRKLPHDLVASFRSTLLEVLEANLILVVLDAASDQVSEHMNTIEEVLKELGAERHKSLTVLNKIDLILENGRMNFLKRKYPDAIMVSAKDQLRLDRLIAEMIKTINADYETVEITFSYEQGKELANAQENVEVLERHYQNDSIRLKIKGKRDRVNQIINQYQ</sequence>
<dbReference type="InterPro" id="IPR025121">
    <property type="entry name" value="GTPase_HflX_N"/>
</dbReference>
<keyword evidence="6" id="KW-0342">GTP-binding</keyword>
<keyword evidence="3" id="KW-0479">Metal-binding</keyword>
<keyword evidence="4" id="KW-0547">Nucleotide-binding</keyword>
<dbReference type="Gene3D" id="6.10.250.2860">
    <property type="match status" value="1"/>
</dbReference>
<name>A0A381TKG1_9ZZZZ</name>
<dbReference type="SUPFAM" id="SSF52540">
    <property type="entry name" value="P-loop containing nucleoside triphosphate hydrolases"/>
    <property type="match status" value="1"/>
</dbReference>
<dbReference type="InterPro" id="IPR027417">
    <property type="entry name" value="P-loop_NTPase"/>
</dbReference>
<dbReference type="GO" id="GO:0043022">
    <property type="term" value="F:ribosome binding"/>
    <property type="evidence" value="ECO:0007669"/>
    <property type="project" value="TreeGrafter"/>
</dbReference>
<organism evidence="8">
    <name type="scientific">marine metagenome</name>
    <dbReference type="NCBI Taxonomy" id="408172"/>
    <lineage>
        <taxon>unclassified sequences</taxon>
        <taxon>metagenomes</taxon>
        <taxon>ecological metagenomes</taxon>
    </lineage>
</organism>
<evidence type="ECO:0000256" key="3">
    <source>
        <dbReference type="ARBA" id="ARBA00022723"/>
    </source>
</evidence>
<dbReference type="CDD" id="cd01878">
    <property type="entry name" value="HflX"/>
    <property type="match status" value="1"/>
</dbReference>
<keyword evidence="2" id="KW-0963">Cytoplasm</keyword>
<reference evidence="8" key="1">
    <citation type="submission" date="2018-05" db="EMBL/GenBank/DDBJ databases">
        <authorList>
            <person name="Lanie J.A."/>
            <person name="Ng W.-L."/>
            <person name="Kazmierczak K.M."/>
            <person name="Andrzejewski T.M."/>
            <person name="Davidsen T.M."/>
            <person name="Wayne K.J."/>
            <person name="Tettelin H."/>
            <person name="Glass J.I."/>
            <person name="Rusch D."/>
            <person name="Podicherti R."/>
            <person name="Tsui H.-C.T."/>
            <person name="Winkler M.E."/>
        </authorList>
    </citation>
    <scope>NUCLEOTIDE SEQUENCE</scope>
</reference>
<evidence type="ECO:0000259" key="7">
    <source>
        <dbReference type="PROSITE" id="PS51705"/>
    </source>
</evidence>
<evidence type="ECO:0000313" key="8">
    <source>
        <dbReference type="EMBL" id="SVA16028.1"/>
    </source>
</evidence>
<dbReference type="FunFam" id="3.40.50.11060:FF:000001">
    <property type="entry name" value="GTPase HflX"/>
    <property type="match status" value="1"/>
</dbReference>
<dbReference type="NCBIfam" id="TIGR03156">
    <property type="entry name" value="GTP_HflX"/>
    <property type="match status" value="1"/>
</dbReference>
<dbReference type="PANTHER" id="PTHR10229:SF0">
    <property type="entry name" value="GTP-BINDING PROTEIN 6-RELATED"/>
    <property type="match status" value="1"/>
</dbReference>
<feature type="domain" description="Hflx-type G" evidence="7">
    <location>
        <begin position="202"/>
        <end position="368"/>
    </location>
</feature>
<accession>A0A381TKG1</accession>
<dbReference type="GO" id="GO:0005525">
    <property type="term" value="F:GTP binding"/>
    <property type="evidence" value="ECO:0007669"/>
    <property type="project" value="UniProtKB-KW"/>
</dbReference>
<dbReference type="Pfam" id="PF13167">
    <property type="entry name" value="GTP-bdg_N"/>
    <property type="match status" value="1"/>
</dbReference>
<dbReference type="AlphaFoldDB" id="A0A381TKG1"/>
<dbReference type="Gene3D" id="3.40.50.11060">
    <property type="entry name" value="GTPase HflX, N-terminal domain"/>
    <property type="match status" value="1"/>
</dbReference>
<dbReference type="Gene3D" id="3.40.50.300">
    <property type="entry name" value="P-loop containing nucleotide triphosphate hydrolases"/>
    <property type="match status" value="1"/>
</dbReference>
<dbReference type="GO" id="GO:0046872">
    <property type="term" value="F:metal ion binding"/>
    <property type="evidence" value="ECO:0007669"/>
    <property type="project" value="UniProtKB-KW"/>
</dbReference>
<dbReference type="PANTHER" id="PTHR10229">
    <property type="entry name" value="GTP-BINDING PROTEIN HFLX"/>
    <property type="match status" value="1"/>
</dbReference>
<dbReference type="Pfam" id="PF01926">
    <property type="entry name" value="MMR_HSR1"/>
    <property type="match status" value="1"/>
</dbReference>
<dbReference type="InterPro" id="IPR030394">
    <property type="entry name" value="G_HFLX_dom"/>
</dbReference>